<evidence type="ECO:0000313" key="2">
    <source>
        <dbReference type="Proteomes" id="UP001497623"/>
    </source>
</evidence>
<organism evidence="1 2">
    <name type="scientific">Meganyctiphanes norvegica</name>
    <name type="common">Northern krill</name>
    <name type="synonym">Thysanopoda norvegica</name>
    <dbReference type="NCBI Taxonomy" id="48144"/>
    <lineage>
        <taxon>Eukaryota</taxon>
        <taxon>Metazoa</taxon>
        <taxon>Ecdysozoa</taxon>
        <taxon>Arthropoda</taxon>
        <taxon>Crustacea</taxon>
        <taxon>Multicrustacea</taxon>
        <taxon>Malacostraca</taxon>
        <taxon>Eumalacostraca</taxon>
        <taxon>Eucarida</taxon>
        <taxon>Euphausiacea</taxon>
        <taxon>Euphausiidae</taxon>
        <taxon>Meganyctiphanes</taxon>
    </lineage>
</organism>
<dbReference type="AlphaFoldDB" id="A0AAV2QQH8"/>
<accession>A0AAV2QQH8</accession>
<evidence type="ECO:0000313" key="1">
    <source>
        <dbReference type="EMBL" id="CAL4096938.1"/>
    </source>
</evidence>
<sequence>SHMTEFLAEAAHTSSSMEEFNTRFFNACKNLSYTSPLIDSSQEEPDLNKPIIDMPPSDLPINELETEPANKTPAKTVTEMVETDVEAVLEVEEDENDPIFFTLGKDGKYLSFPNETKLVKHPNSIKILTLDCNGTAVQTNAENANRFFLFSNFLSLSGFLFQTNWLEILNPPSNNSKELHLRYKGKDNDLNRLLSIKPTEKCYKNTKNLYHWLKKVAKVQVCQK</sequence>
<reference evidence="1 2" key="1">
    <citation type="submission" date="2024-05" db="EMBL/GenBank/DDBJ databases">
        <authorList>
            <person name="Wallberg A."/>
        </authorList>
    </citation>
    <scope>NUCLEOTIDE SEQUENCE [LARGE SCALE GENOMIC DNA]</scope>
</reference>
<keyword evidence="2" id="KW-1185">Reference proteome</keyword>
<dbReference type="Proteomes" id="UP001497623">
    <property type="component" value="Unassembled WGS sequence"/>
</dbReference>
<feature type="non-terminal residue" evidence="1">
    <location>
        <position position="1"/>
    </location>
</feature>
<gene>
    <name evidence="1" type="ORF">MNOR_LOCUS15864</name>
</gene>
<protein>
    <submittedName>
        <fullName evidence="1">Uncharacterized protein</fullName>
    </submittedName>
</protein>
<comment type="caution">
    <text evidence="1">The sequence shown here is derived from an EMBL/GenBank/DDBJ whole genome shotgun (WGS) entry which is preliminary data.</text>
</comment>
<dbReference type="EMBL" id="CAXKWB010010129">
    <property type="protein sequence ID" value="CAL4096938.1"/>
    <property type="molecule type" value="Genomic_DNA"/>
</dbReference>
<proteinExistence type="predicted"/>
<name>A0AAV2QQH8_MEGNR</name>